<feature type="domain" description="Disease resistance R13L4/SHOC-2-like LRR" evidence="11">
    <location>
        <begin position="554"/>
        <end position="915"/>
    </location>
</feature>
<evidence type="ECO:0000256" key="6">
    <source>
        <dbReference type="ARBA" id="ARBA00023054"/>
    </source>
</evidence>
<dbReference type="Pfam" id="PF23559">
    <property type="entry name" value="WHD_DRP"/>
    <property type="match status" value="1"/>
</dbReference>
<dbReference type="EMBL" id="CM000142">
    <property type="protein sequence ID" value="EEE63322.1"/>
    <property type="molecule type" value="Genomic_DNA"/>
</dbReference>
<comment type="similarity">
    <text evidence="1">Belongs to the disease resistance NB-LRR family.</text>
</comment>
<dbReference type="InterPro" id="IPR041118">
    <property type="entry name" value="Rx_N"/>
</dbReference>
<organism evidence="12">
    <name type="scientific">Oryza sativa subsp. japonica</name>
    <name type="common">Rice</name>
    <dbReference type="NCBI Taxonomy" id="39947"/>
    <lineage>
        <taxon>Eukaryota</taxon>
        <taxon>Viridiplantae</taxon>
        <taxon>Streptophyta</taxon>
        <taxon>Embryophyta</taxon>
        <taxon>Tracheophyta</taxon>
        <taxon>Spermatophyta</taxon>
        <taxon>Magnoliopsida</taxon>
        <taxon>Liliopsida</taxon>
        <taxon>Poales</taxon>
        <taxon>Poaceae</taxon>
        <taxon>BOP clade</taxon>
        <taxon>Oryzoideae</taxon>
        <taxon>Oryzeae</taxon>
        <taxon>Oryzinae</taxon>
        <taxon>Oryza</taxon>
        <taxon>Oryza sativa</taxon>
    </lineage>
</organism>
<evidence type="ECO:0000256" key="1">
    <source>
        <dbReference type="ARBA" id="ARBA00008894"/>
    </source>
</evidence>
<dbReference type="InterPro" id="IPR042197">
    <property type="entry name" value="Apaf_helical"/>
</dbReference>
<dbReference type="GO" id="GO:0042742">
    <property type="term" value="P:defense response to bacterium"/>
    <property type="evidence" value="ECO:0007669"/>
    <property type="project" value="UniProtKB-ARBA"/>
</dbReference>
<protein>
    <submittedName>
        <fullName evidence="12">Uncharacterized protein</fullName>
    </submittedName>
</protein>
<proteinExistence type="inferred from homology"/>
<dbReference type="Pfam" id="PF23598">
    <property type="entry name" value="LRR_14"/>
    <property type="match status" value="1"/>
</dbReference>
<dbReference type="Gene3D" id="1.20.5.4130">
    <property type="match status" value="1"/>
</dbReference>
<dbReference type="FunFam" id="1.10.10.10:FF:000322">
    <property type="entry name" value="Probable disease resistance protein At1g63360"/>
    <property type="match status" value="1"/>
</dbReference>
<reference evidence="12" key="1">
    <citation type="journal article" date="2005" name="PLoS Biol.">
        <title>The genomes of Oryza sativa: a history of duplications.</title>
        <authorList>
            <person name="Yu J."/>
            <person name="Wang J."/>
            <person name="Lin W."/>
            <person name="Li S."/>
            <person name="Li H."/>
            <person name="Zhou J."/>
            <person name="Ni P."/>
            <person name="Dong W."/>
            <person name="Hu S."/>
            <person name="Zeng C."/>
            <person name="Zhang J."/>
            <person name="Zhang Y."/>
            <person name="Li R."/>
            <person name="Xu Z."/>
            <person name="Li S."/>
            <person name="Li X."/>
            <person name="Zheng H."/>
            <person name="Cong L."/>
            <person name="Lin L."/>
            <person name="Yin J."/>
            <person name="Geng J."/>
            <person name="Li G."/>
            <person name="Shi J."/>
            <person name="Liu J."/>
            <person name="Lv H."/>
            <person name="Li J."/>
            <person name="Wang J."/>
            <person name="Deng Y."/>
            <person name="Ran L."/>
            <person name="Shi X."/>
            <person name="Wang X."/>
            <person name="Wu Q."/>
            <person name="Li C."/>
            <person name="Ren X."/>
            <person name="Wang J."/>
            <person name="Wang X."/>
            <person name="Li D."/>
            <person name="Liu D."/>
            <person name="Zhang X."/>
            <person name="Ji Z."/>
            <person name="Zhao W."/>
            <person name="Sun Y."/>
            <person name="Zhang Z."/>
            <person name="Bao J."/>
            <person name="Han Y."/>
            <person name="Dong L."/>
            <person name="Ji J."/>
            <person name="Chen P."/>
            <person name="Wu S."/>
            <person name="Liu J."/>
            <person name="Xiao Y."/>
            <person name="Bu D."/>
            <person name="Tan J."/>
            <person name="Yang L."/>
            <person name="Ye C."/>
            <person name="Zhang J."/>
            <person name="Xu J."/>
            <person name="Zhou Y."/>
            <person name="Yu Y."/>
            <person name="Zhang B."/>
            <person name="Zhuang S."/>
            <person name="Wei H."/>
            <person name="Liu B."/>
            <person name="Lei M."/>
            <person name="Yu H."/>
            <person name="Li Y."/>
            <person name="Xu H."/>
            <person name="Wei S."/>
            <person name="He X."/>
            <person name="Fang L."/>
            <person name="Zhang Z."/>
            <person name="Zhang Y."/>
            <person name="Huang X."/>
            <person name="Su Z."/>
            <person name="Tong W."/>
            <person name="Li J."/>
            <person name="Tong Z."/>
            <person name="Li S."/>
            <person name="Ye J."/>
            <person name="Wang L."/>
            <person name="Fang L."/>
            <person name="Lei T."/>
            <person name="Chen C."/>
            <person name="Chen H."/>
            <person name="Xu Z."/>
            <person name="Li H."/>
            <person name="Huang H."/>
            <person name="Zhang F."/>
            <person name="Xu H."/>
            <person name="Li N."/>
            <person name="Zhao C."/>
            <person name="Li S."/>
            <person name="Dong L."/>
            <person name="Huang Y."/>
            <person name="Li L."/>
            <person name="Xi Y."/>
            <person name="Qi Q."/>
            <person name="Li W."/>
            <person name="Zhang B."/>
            <person name="Hu W."/>
            <person name="Zhang Y."/>
            <person name="Tian X."/>
            <person name="Jiao Y."/>
            <person name="Liang X."/>
            <person name="Jin J."/>
            <person name="Gao L."/>
            <person name="Zheng W."/>
            <person name="Hao B."/>
            <person name="Liu S."/>
            <person name="Wang W."/>
            <person name="Yuan L."/>
            <person name="Cao M."/>
            <person name="McDermott J."/>
            <person name="Samudrala R."/>
            <person name="Wang J."/>
            <person name="Wong G.K."/>
            <person name="Yang H."/>
        </authorList>
    </citation>
    <scope>NUCLEOTIDE SEQUENCE [LARGE SCALE GENOMIC DNA]</scope>
</reference>
<sequence>MEHAMVSVATGVASAVLEKISTLMEKEYSKLKGVRDEIISLKDELSSMNAFLLKLSDIEELDVQVKEWRIQIRELSYDIEDCIDGFMHRVNCSSDSSNTKCFFRKVIHQVRTLGARHAISNDILKLKARVDSASERFKRYNIDPAITSSSAIVPVDPRLPALYAEAESLVGIDEPTNDIIKWLTERDGDLVQKLKVVSIWGPGGLGKTTLARQVYDKIGRQFDCQAFVSVSQKPDMRKVFRNILISVTGVEYIGIEAWDEERLINKLRDFINCKRYFIVIDDIWSTTDWQTIRCVLLDSNIGSRVLATTQISYVAQSCCPADQDKVFEMKHLTAVHAEKLFLKRIFGSGDSCPPHLKEVSNGILRKCGGLPLAIITMASLLVNKPQTKEQWEKYRDSIVENDPIVNRMQKILSLSYADLPHHLKTCLLYLSTFPEDCIIERDRLVRRWIAEGFIATESGCSLEEVGEDYFNELISRSLIQVVGIKYDDRANTCRIHDMVLDLIVSKSIEENFITFIGYHNRVCGLQDKVRRLSLNFHHQEGNTIPSKRVVSCTRSLTVYGSTNHMPPISDFQSLRVINIENNDTLENYYLNGIGRLFQLKYLRLSEVSISKLPEEIGELQQQETLELEHTKINGLPKSITRLKNLMFLRADYTSLPEGVGNMKALQKLSWIKVNTSAPSTTLHEMGSLTELRYLDINWCIGDMCSDMKSYTESFGSSIIKLCKHKLQYLRIRSEGSQGCSLGFLLNSWSCPPHLLQKFDMYTEYYFPRIPDWIASLSKVTFLDIKVNPVDEEAFRILGNLPSLITLWLWTKTVVSKRRFIIHNVGFKHLKEFYFGFWRIEMGPIKFEVGAMPKLQKFLFDIKAQGAGPPSGDFDIGIEHISSLRHLRIGIDCIDARPCEVEVTEAAVRNVTSVLPSNLQVEIERHRAGQMVKEKMGSTDHDGEQNRGIGKHQEQAVEDGSSLKTRKKILERVSKHSFLR</sequence>
<dbReference type="InterPro" id="IPR044974">
    <property type="entry name" value="Disease_R_plants"/>
</dbReference>
<keyword evidence="2" id="KW-0433">Leucine-rich repeat</keyword>
<evidence type="ECO:0000256" key="2">
    <source>
        <dbReference type="ARBA" id="ARBA00022614"/>
    </source>
</evidence>
<evidence type="ECO:0000259" key="11">
    <source>
        <dbReference type="Pfam" id="PF23598"/>
    </source>
</evidence>
<evidence type="ECO:0000256" key="5">
    <source>
        <dbReference type="ARBA" id="ARBA00022821"/>
    </source>
</evidence>
<evidence type="ECO:0000259" key="9">
    <source>
        <dbReference type="Pfam" id="PF18052"/>
    </source>
</evidence>
<dbReference type="SUPFAM" id="SSF52540">
    <property type="entry name" value="P-loop containing nucleoside triphosphate hydrolases"/>
    <property type="match status" value="1"/>
</dbReference>
<dbReference type="Gene3D" id="3.40.50.300">
    <property type="entry name" value="P-loop containing nucleotide triphosphate hydrolases"/>
    <property type="match status" value="1"/>
</dbReference>
<dbReference type="Gene3D" id="1.10.8.430">
    <property type="entry name" value="Helical domain of apoptotic protease-activating factors"/>
    <property type="match status" value="1"/>
</dbReference>
<dbReference type="SUPFAM" id="SSF52058">
    <property type="entry name" value="L domain-like"/>
    <property type="match status" value="1"/>
</dbReference>
<dbReference type="Proteomes" id="UP000007752">
    <property type="component" value="Chromosome 5"/>
</dbReference>
<dbReference type="Gene3D" id="3.80.10.10">
    <property type="entry name" value="Ribonuclease Inhibitor"/>
    <property type="match status" value="1"/>
</dbReference>
<dbReference type="PANTHER" id="PTHR23155:SF1011">
    <property type="entry name" value="OS11G0258500 PROTEIN"/>
    <property type="match status" value="1"/>
</dbReference>
<feature type="domain" description="Disease resistance protein winged helix" evidence="10">
    <location>
        <begin position="433"/>
        <end position="503"/>
    </location>
</feature>
<dbReference type="PANTHER" id="PTHR23155">
    <property type="entry name" value="DISEASE RESISTANCE PROTEIN RP"/>
    <property type="match status" value="1"/>
</dbReference>
<dbReference type="Gene3D" id="1.10.10.10">
    <property type="entry name" value="Winged helix-like DNA-binding domain superfamily/Winged helix DNA-binding domain"/>
    <property type="match status" value="1"/>
</dbReference>
<keyword evidence="4" id="KW-0547">Nucleotide-binding</keyword>
<keyword evidence="5" id="KW-0611">Plant defense</keyword>
<feature type="domain" description="Disease resistance N-terminal" evidence="9">
    <location>
        <begin position="13"/>
        <end position="103"/>
    </location>
</feature>
<dbReference type="InterPro" id="IPR058922">
    <property type="entry name" value="WHD_DRP"/>
</dbReference>
<dbReference type="InterPro" id="IPR036388">
    <property type="entry name" value="WH-like_DNA-bd_sf"/>
</dbReference>
<feature type="domain" description="NB-ARC" evidence="8">
    <location>
        <begin position="175"/>
        <end position="346"/>
    </location>
</feature>
<evidence type="ECO:0000313" key="12">
    <source>
        <dbReference type="EMBL" id="EEE63322.1"/>
    </source>
</evidence>
<evidence type="ECO:0000256" key="4">
    <source>
        <dbReference type="ARBA" id="ARBA00022741"/>
    </source>
</evidence>
<evidence type="ECO:0000256" key="3">
    <source>
        <dbReference type="ARBA" id="ARBA00022737"/>
    </source>
</evidence>
<keyword evidence="6" id="KW-0175">Coiled coil</keyword>
<dbReference type="PRINTS" id="PR00364">
    <property type="entry name" value="DISEASERSIST"/>
</dbReference>
<keyword evidence="3" id="KW-0677">Repeat</keyword>
<dbReference type="GO" id="GO:0002758">
    <property type="term" value="P:innate immune response-activating signaling pathway"/>
    <property type="evidence" value="ECO:0007669"/>
    <property type="project" value="UniProtKB-ARBA"/>
</dbReference>
<evidence type="ECO:0000259" key="8">
    <source>
        <dbReference type="Pfam" id="PF00931"/>
    </source>
</evidence>
<feature type="compositionally biased region" description="Basic and acidic residues" evidence="7">
    <location>
        <begin position="931"/>
        <end position="954"/>
    </location>
</feature>
<dbReference type="CDD" id="cd14798">
    <property type="entry name" value="RX-CC_like"/>
    <property type="match status" value="1"/>
</dbReference>
<name>B9FNZ2_ORYSJ</name>
<dbReference type="Pfam" id="PF18052">
    <property type="entry name" value="Rx_N"/>
    <property type="match status" value="1"/>
</dbReference>
<dbReference type="Pfam" id="PF00931">
    <property type="entry name" value="NB-ARC"/>
    <property type="match status" value="1"/>
</dbReference>
<evidence type="ECO:0000259" key="10">
    <source>
        <dbReference type="Pfam" id="PF23559"/>
    </source>
</evidence>
<dbReference type="InterPro" id="IPR027417">
    <property type="entry name" value="P-loop_NTPase"/>
</dbReference>
<dbReference type="GO" id="GO:0009626">
    <property type="term" value="P:plant-type hypersensitive response"/>
    <property type="evidence" value="ECO:0007669"/>
    <property type="project" value="UniProtKB-ARBA"/>
</dbReference>
<dbReference type="InterPro" id="IPR038005">
    <property type="entry name" value="RX-like_CC"/>
</dbReference>
<dbReference type="InterPro" id="IPR032675">
    <property type="entry name" value="LRR_dom_sf"/>
</dbReference>
<reference evidence="12" key="2">
    <citation type="submission" date="2008-12" db="EMBL/GenBank/DDBJ databases">
        <title>Improved gene annotation of the rice (Oryza sativa) genomes.</title>
        <authorList>
            <person name="Wang J."/>
            <person name="Li R."/>
            <person name="Fan W."/>
            <person name="Huang Q."/>
            <person name="Zhang J."/>
            <person name="Zhou Y."/>
            <person name="Hu Y."/>
            <person name="Zi S."/>
            <person name="Li J."/>
            <person name="Ni P."/>
            <person name="Zheng H."/>
            <person name="Zhang Y."/>
            <person name="Zhao M."/>
            <person name="Hao Q."/>
            <person name="McDermott J."/>
            <person name="Samudrala R."/>
            <person name="Kristiansen K."/>
            <person name="Wong G.K.-S."/>
        </authorList>
    </citation>
    <scope>NUCLEOTIDE SEQUENCE</scope>
</reference>
<evidence type="ECO:0000256" key="7">
    <source>
        <dbReference type="SAM" id="MobiDB-lite"/>
    </source>
</evidence>
<gene>
    <name evidence="12" type="ORF">OsJ_18133</name>
</gene>
<dbReference type="GO" id="GO:0043531">
    <property type="term" value="F:ADP binding"/>
    <property type="evidence" value="ECO:0007669"/>
    <property type="project" value="InterPro"/>
</dbReference>
<feature type="region of interest" description="Disordered" evidence="7">
    <location>
        <begin position="931"/>
        <end position="963"/>
    </location>
</feature>
<dbReference type="InterPro" id="IPR055414">
    <property type="entry name" value="LRR_R13L4/SHOC2-like"/>
</dbReference>
<dbReference type="AlphaFoldDB" id="B9FNZ2"/>
<accession>B9FNZ2</accession>
<dbReference type="FunFam" id="3.40.50.300:FF:001091">
    <property type="entry name" value="Probable disease resistance protein At1g61300"/>
    <property type="match status" value="1"/>
</dbReference>
<dbReference type="InterPro" id="IPR002182">
    <property type="entry name" value="NB-ARC"/>
</dbReference>